<dbReference type="AlphaFoldDB" id="A0AAD3S8K6"/>
<dbReference type="Proteomes" id="UP001279734">
    <property type="component" value="Unassembled WGS sequence"/>
</dbReference>
<feature type="region of interest" description="Disordered" evidence="1">
    <location>
        <begin position="61"/>
        <end position="131"/>
    </location>
</feature>
<reference evidence="2" key="1">
    <citation type="submission" date="2023-05" db="EMBL/GenBank/DDBJ databases">
        <title>Nepenthes gracilis genome sequencing.</title>
        <authorList>
            <person name="Fukushima K."/>
        </authorList>
    </citation>
    <scope>NUCLEOTIDE SEQUENCE</scope>
    <source>
        <strain evidence="2">SING2019-196</strain>
    </source>
</reference>
<feature type="compositionally biased region" description="Basic and acidic residues" evidence="1">
    <location>
        <begin position="119"/>
        <end position="131"/>
    </location>
</feature>
<gene>
    <name evidence="2" type="ORF">Nepgr_008223</name>
</gene>
<name>A0AAD3S8K6_NEPGR</name>
<evidence type="ECO:0000256" key="1">
    <source>
        <dbReference type="SAM" id="MobiDB-lite"/>
    </source>
</evidence>
<evidence type="ECO:0000313" key="3">
    <source>
        <dbReference type="Proteomes" id="UP001279734"/>
    </source>
</evidence>
<dbReference type="EMBL" id="BSYO01000006">
    <property type="protein sequence ID" value="GMH06383.1"/>
    <property type="molecule type" value="Genomic_DNA"/>
</dbReference>
<organism evidence="2 3">
    <name type="scientific">Nepenthes gracilis</name>
    <name type="common">Slender pitcher plant</name>
    <dbReference type="NCBI Taxonomy" id="150966"/>
    <lineage>
        <taxon>Eukaryota</taxon>
        <taxon>Viridiplantae</taxon>
        <taxon>Streptophyta</taxon>
        <taxon>Embryophyta</taxon>
        <taxon>Tracheophyta</taxon>
        <taxon>Spermatophyta</taxon>
        <taxon>Magnoliopsida</taxon>
        <taxon>eudicotyledons</taxon>
        <taxon>Gunneridae</taxon>
        <taxon>Pentapetalae</taxon>
        <taxon>Caryophyllales</taxon>
        <taxon>Nepenthaceae</taxon>
        <taxon>Nepenthes</taxon>
    </lineage>
</organism>
<keyword evidence="3" id="KW-1185">Reference proteome</keyword>
<proteinExistence type="predicted"/>
<accession>A0AAD3S8K6</accession>
<feature type="compositionally biased region" description="Polar residues" evidence="1">
    <location>
        <begin position="80"/>
        <end position="92"/>
    </location>
</feature>
<sequence length="131" mass="14799">MRQRRLRLYQVLPSQELIAANSLNFPLKFVHKHMGHLAAASLTPSKDRDREYRRHLSLTPMGKSLMPISQSENRRWTARTWISSNRSRQETASGLPGSAPPKGGSRGSGRTPGSYTGRCLRERKSRVSREG</sequence>
<comment type="caution">
    <text evidence="2">The sequence shown here is derived from an EMBL/GenBank/DDBJ whole genome shotgun (WGS) entry which is preliminary data.</text>
</comment>
<feature type="compositionally biased region" description="Low complexity" evidence="1">
    <location>
        <begin position="96"/>
        <end position="118"/>
    </location>
</feature>
<protein>
    <submittedName>
        <fullName evidence="2">Uncharacterized protein</fullName>
    </submittedName>
</protein>
<evidence type="ECO:0000313" key="2">
    <source>
        <dbReference type="EMBL" id="GMH06383.1"/>
    </source>
</evidence>